<dbReference type="RefSeq" id="WP_306037786.1">
    <property type="nucleotide sequence ID" value="NZ_CP132302.1"/>
</dbReference>
<dbReference type="AlphaFoldDB" id="A0AA50CNV2"/>
<name>A0AA50CNV2_9HYPH</name>
<protein>
    <submittedName>
        <fullName evidence="1">Uncharacterized protein</fullName>
    </submittedName>
</protein>
<sequence>MLTNDVVARLVRAANQTDKIGAIEVRRLLDHAVSKITELRQAANIVPIKGRDALIYIQTVAAGADRVPAEEWHHGLLHAAEMLRDLHIVVESGTRIQIVPHKER</sequence>
<gene>
    <name evidence="1" type="ORF">Q9313_02250</name>
</gene>
<dbReference type="Proteomes" id="UP001234585">
    <property type="component" value="Chromosome"/>
</dbReference>
<evidence type="ECO:0000313" key="2">
    <source>
        <dbReference type="Proteomes" id="UP001234585"/>
    </source>
</evidence>
<keyword evidence="2" id="KW-1185">Reference proteome</keyword>
<accession>A0AA50CNV2</accession>
<reference evidence="1 2" key="1">
    <citation type="submission" date="2023-08" db="EMBL/GenBank/DDBJ databases">
        <title>Pathogen: clinical or host-associated sample.</title>
        <authorList>
            <person name="Hergert J."/>
            <person name="Casey R."/>
            <person name="Wagner J."/>
            <person name="Young E.L."/>
            <person name="Oakeson K.F."/>
        </authorList>
    </citation>
    <scope>NUCLEOTIDE SEQUENCE [LARGE SCALE GENOMIC DNA]</scope>
    <source>
        <strain evidence="1 2">1760953</strain>
    </source>
</reference>
<organism evidence="1 2">
    <name type="scientific">Shinella sumterensis</name>
    <dbReference type="NCBI Taxonomy" id="1967501"/>
    <lineage>
        <taxon>Bacteria</taxon>
        <taxon>Pseudomonadati</taxon>
        <taxon>Pseudomonadota</taxon>
        <taxon>Alphaproteobacteria</taxon>
        <taxon>Hyphomicrobiales</taxon>
        <taxon>Rhizobiaceae</taxon>
        <taxon>Shinella</taxon>
    </lineage>
</organism>
<dbReference type="EMBL" id="CP132302">
    <property type="protein sequence ID" value="WLR97872.1"/>
    <property type="molecule type" value="Genomic_DNA"/>
</dbReference>
<evidence type="ECO:0000313" key="1">
    <source>
        <dbReference type="EMBL" id="WLR97872.1"/>
    </source>
</evidence>
<proteinExistence type="predicted"/>